<accession>A0A0A9HMD1</accession>
<protein>
    <submittedName>
        <fullName evidence="1">Uncharacterized protein</fullName>
    </submittedName>
</protein>
<reference evidence="1" key="1">
    <citation type="submission" date="2014-09" db="EMBL/GenBank/DDBJ databases">
        <authorList>
            <person name="Magalhaes I.L.F."/>
            <person name="Oliveira U."/>
            <person name="Santos F.R."/>
            <person name="Vidigal T.H.D.A."/>
            <person name="Brescovit A.D."/>
            <person name="Santos A.J."/>
        </authorList>
    </citation>
    <scope>NUCLEOTIDE SEQUENCE</scope>
    <source>
        <tissue evidence="1">Shoot tissue taken approximately 20 cm above the soil surface</tissue>
    </source>
</reference>
<organism evidence="1">
    <name type="scientific">Arundo donax</name>
    <name type="common">Giant reed</name>
    <name type="synonym">Donax arundinaceus</name>
    <dbReference type="NCBI Taxonomy" id="35708"/>
    <lineage>
        <taxon>Eukaryota</taxon>
        <taxon>Viridiplantae</taxon>
        <taxon>Streptophyta</taxon>
        <taxon>Embryophyta</taxon>
        <taxon>Tracheophyta</taxon>
        <taxon>Spermatophyta</taxon>
        <taxon>Magnoliopsida</taxon>
        <taxon>Liliopsida</taxon>
        <taxon>Poales</taxon>
        <taxon>Poaceae</taxon>
        <taxon>PACMAD clade</taxon>
        <taxon>Arundinoideae</taxon>
        <taxon>Arundineae</taxon>
        <taxon>Arundo</taxon>
    </lineage>
</organism>
<proteinExistence type="predicted"/>
<reference evidence="1" key="2">
    <citation type="journal article" date="2015" name="Data Brief">
        <title>Shoot transcriptome of the giant reed, Arundo donax.</title>
        <authorList>
            <person name="Barrero R.A."/>
            <person name="Guerrero F.D."/>
            <person name="Moolhuijzen P."/>
            <person name="Goolsby J.A."/>
            <person name="Tidwell J."/>
            <person name="Bellgard S.E."/>
            <person name="Bellgard M.I."/>
        </authorList>
    </citation>
    <scope>NUCLEOTIDE SEQUENCE</scope>
    <source>
        <tissue evidence="1">Shoot tissue taken approximately 20 cm above the soil surface</tissue>
    </source>
</reference>
<dbReference type="AlphaFoldDB" id="A0A0A9HMD1"/>
<sequence>MTTLICPGPLMKANSRVSLNAPMLLVAKTRIYVECHETK</sequence>
<name>A0A0A9HMD1_ARUDO</name>
<dbReference type="EMBL" id="GBRH01163858">
    <property type="protein sequence ID" value="JAE34038.1"/>
    <property type="molecule type" value="Transcribed_RNA"/>
</dbReference>
<evidence type="ECO:0000313" key="1">
    <source>
        <dbReference type="EMBL" id="JAE34038.1"/>
    </source>
</evidence>